<evidence type="ECO:0000256" key="8">
    <source>
        <dbReference type="ARBA" id="ARBA00037998"/>
    </source>
</evidence>
<sequence length="292" mass="29804">MDRLAFLLATGIARGLVVALFALSLVIIWRAARIVNFAQAAMAVVAVFVGLAVTNLTGSFWLGLVVATATGAAVGYAVERWLIRLVPATTPLPGMIVAIGLVMVLQSAIGIAFGPRHRPVQAPLSEQPFVVGGVPVLSPYDLFVLLVALGVVVALAVLFNATGLGLQMRASAMAPEVSRLLGVRVPRMVTLGWMLSAAVAALAVMLLVPTELGLNAHSGDVLFVHAFTVAVLGGLDSPVGALVGGVVVGVLVSLVTGFLGAGFAPIAVLVLLTGVLLVRPGGIFAAKEARTA</sequence>
<dbReference type="CDD" id="cd06582">
    <property type="entry name" value="TM_PBP1_LivH_like"/>
    <property type="match status" value="1"/>
</dbReference>
<keyword evidence="7 9" id="KW-0472">Membrane</keyword>
<evidence type="ECO:0000256" key="9">
    <source>
        <dbReference type="SAM" id="Phobius"/>
    </source>
</evidence>
<evidence type="ECO:0000256" key="1">
    <source>
        <dbReference type="ARBA" id="ARBA00004651"/>
    </source>
</evidence>
<dbReference type="GO" id="GO:0005886">
    <property type="term" value="C:plasma membrane"/>
    <property type="evidence" value="ECO:0007669"/>
    <property type="project" value="UniProtKB-SubCell"/>
</dbReference>
<dbReference type="GO" id="GO:0006865">
    <property type="term" value="P:amino acid transport"/>
    <property type="evidence" value="ECO:0007669"/>
    <property type="project" value="UniProtKB-KW"/>
</dbReference>
<name>A0A168ES73_9MICO</name>
<evidence type="ECO:0000256" key="4">
    <source>
        <dbReference type="ARBA" id="ARBA00022692"/>
    </source>
</evidence>
<dbReference type="PANTHER" id="PTHR11795">
    <property type="entry name" value="BRANCHED-CHAIN AMINO ACID TRANSPORT SYSTEM PERMEASE PROTEIN LIVH"/>
    <property type="match status" value="1"/>
</dbReference>
<feature type="transmembrane region" description="Helical" evidence="9">
    <location>
        <begin position="142"/>
        <end position="167"/>
    </location>
</feature>
<feature type="transmembrane region" description="Helical" evidence="9">
    <location>
        <begin position="90"/>
        <end position="113"/>
    </location>
</feature>
<dbReference type="Pfam" id="PF02653">
    <property type="entry name" value="BPD_transp_2"/>
    <property type="match status" value="1"/>
</dbReference>
<dbReference type="RefSeq" id="WP_068201526.1">
    <property type="nucleotide sequence ID" value="NZ_CP014209.1"/>
</dbReference>
<keyword evidence="2" id="KW-0813">Transport</keyword>
<gene>
    <name evidence="10" type="primary">livH_1</name>
    <name evidence="10" type="ORF">I598_0827</name>
</gene>
<reference evidence="10 11" key="1">
    <citation type="submission" date="2016-01" db="EMBL/GenBank/DDBJ databases">
        <title>Complete genome sequence of a soil Actinobacterium, Isoptericola dokdonensis DS-3.</title>
        <authorList>
            <person name="Kwon S.-K."/>
            <person name="Kim J.F."/>
        </authorList>
    </citation>
    <scope>NUCLEOTIDE SEQUENCE [LARGE SCALE GENOMIC DNA]</scope>
    <source>
        <strain evidence="10 11">DS-3</strain>
    </source>
</reference>
<evidence type="ECO:0000256" key="7">
    <source>
        <dbReference type="ARBA" id="ARBA00023136"/>
    </source>
</evidence>
<comment type="subcellular location">
    <subcellularLocation>
        <location evidence="1">Cell membrane</location>
        <topology evidence="1">Multi-pass membrane protein</topology>
    </subcellularLocation>
</comment>
<feature type="transmembrane region" description="Helical" evidence="9">
    <location>
        <begin position="59"/>
        <end position="78"/>
    </location>
</feature>
<protein>
    <submittedName>
        <fullName evidence="10">High-affinity branched-chain amino acid transport system permease protein LivH</fullName>
    </submittedName>
</protein>
<keyword evidence="6 9" id="KW-1133">Transmembrane helix</keyword>
<feature type="transmembrane region" description="Helical" evidence="9">
    <location>
        <begin position="34"/>
        <end position="53"/>
    </location>
</feature>
<dbReference type="Proteomes" id="UP000076794">
    <property type="component" value="Chromosome"/>
</dbReference>
<feature type="transmembrane region" description="Helical" evidence="9">
    <location>
        <begin position="266"/>
        <end position="286"/>
    </location>
</feature>
<keyword evidence="4 9" id="KW-0812">Transmembrane</keyword>
<keyword evidence="11" id="KW-1185">Reference proteome</keyword>
<dbReference type="AlphaFoldDB" id="A0A168ES73"/>
<feature type="transmembrane region" description="Helical" evidence="9">
    <location>
        <begin position="6"/>
        <end position="27"/>
    </location>
</feature>
<dbReference type="InterPro" id="IPR052157">
    <property type="entry name" value="BCAA_transport_permease"/>
</dbReference>
<evidence type="ECO:0000256" key="5">
    <source>
        <dbReference type="ARBA" id="ARBA00022970"/>
    </source>
</evidence>
<dbReference type="STRING" id="1300344.I598_0827"/>
<proteinExistence type="inferred from homology"/>
<evidence type="ECO:0000256" key="3">
    <source>
        <dbReference type="ARBA" id="ARBA00022475"/>
    </source>
</evidence>
<dbReference type="OrthoDB" id="3572933at2"/>
<evidence type="ECO:0000313" key="10">
    <source>
        <dbReference type="EMBL" id="ANC30402.1"/>
    </source>
</evidence>
<dbReference type="EMBL" id="CP014209">
    <property type="protein sequence ID" value="ANC30402.1"/>
    <property type="molecule type" value="Genomic_DNA"/>
</dbReference>
<comment type="similarity">
    <text evidence="8">Belongs to the binding-protein-dependent transport system permease family. LivHM subfamily.</text>
</comment>
<accession>A0A168ES73</accession>
<organism evidence="10 11">
    <name type="scientific">Isoptericola dokdonensis DS-3</name>
    <dbReference type="NCBI Taxonomy" id="1300344"/>
    <lineage>
        <taxon>Bacteria</taxon>
        <taxon>Bacillati</taxon>
        <taxon>Actinomycetota</taxon>
        <taxon>Actinomycetes</taxon>
        <taxon>Micrococcales</taxon>
        <taxon>Promicromonosporaceae</taxon>
        <taxon>Isoptericola</taxon>
    </lineage>
</organism>
<feature type="transmembrane region" description="Helical" evidence="9">
    <location>
        <begin position="188"/>
        <end position="208"/>
    </location>
</feature>
<keyword evidence="5" id="KW-0029">Amino-acid transport</keyword>
<dbReference type="InterPro" id="IPR001851">
    <property type="entry name" value="ABC_transp_permease"/>
</dbReference>
<dbReference type="PANTHER" id="PTHR11795:SF445">
    <property type="entry name" value="AMINO ACID ABC TRANSPORTER PERMEASE PROTEIN"/>
    <property type="match status" value="1"/>
</dbReference>
<evidence type="ECO:0000256" key="6">
    <source>
        <dbReference type="ARBA" id="ARBA00022989"/>
    </source>
</evidence>
<evidence type="ECO:0000256" key="2">
    <source>
        <dbReference type="ARBA" id="ARBA00022448"/>
    </source>
</evidence>
<dbReference type="GO" id="GO:0022857">
    <property type="term" value="F:transmembrane transporter activity"/>
    <property type="evidence" value="ECO:0007669"/>
    <property type="project" value="InterPro"/>
</dbReference>
<keyword evidence="3" id="KW-1003">Cell membrane</keyword>
<dbReference type="KEGG" id="ido:I598_0827"/>
<dbReference type="PATRIC" id="fig|1300344.3.peg.830"/>
<evidence type="ECO:0000313" key="11">
    <source>
        <dbReference type="Proteomes" id="UP000076794"/>
    </source>
</evidence>